<dbReference type="Gene3D" id="1.10.357.10">
    <property type="entry name" value="Tetracycline Repressor, domain 2"/>
    <property type="match status" value="1"/>
</dbReference>
<gene>
    <name evidence="6" type="ORF">O1G21_28650</name>
</gene>
<keyword evidence="3" id="KW-0804">Transcription</keyword>
<evidence type="ECO:0000256" key="1">
    <source>
        <dbReference type="ARBA" id="ARBA00023015"/>
    </source>
</evidence>
<feature type="DNA-binding region" description="H-T-H motif" evidence="4">
    <location>
        <begin position="29"/>
        <end position="48"/>
    </location>
</feature>
<proteinExistence type="predicted"/>
<dbReference type="PROSITE" id="PS50977">
    <property type="entry name" value="HTH_TETR_2"/>
    <property type="match status" value="1"/>
</dbReference>
<accession>A0ABY7Q9P4</accession>
<evidence type="ECO:0000256" key="2">
    <source>
        <dbReference type="ARBA" id="ARBA00023125"/>
    </source>
</evidence>
<dbReference type="InterPro" id="IPR009057">
    <property type="entry name" value="Homeodomain-like_sf"/>
</dbReference>
<dbReference type="Pfam" id="PF00440">
    <property type="entry name" value="TetR_N"/>
    <property type="match status" value="1"/>
</dbReference>
<name>A0ABY7Q9P4_9ACTN</name>
<dbReference type="InterPro" id="IPR001647">
    <property type="entry name" value="HTH_TetR"/>
</dbReference>
<keyword evidence="7" id="KW-1185">Reference proteome</keyword>
<evidence type="ECO:0000256" key="4">
    <source>
        <dbReference type="PROSITE-ProRule" id="PRU00335"/>
    </source>
</evidence>
<reference evidence="7" key="1">
    <citation type="submission" date="2022-12" db="EMBL/GenBank/DDBJ databases">
        <authorList>
            <person name="Mo P."/>
        </authorList>
    </citation>
    <scope>NUCLEOTIDE SEQUENCE [LARGE SCALE GENOMIC DNA]</scope>
    <source>
        <strain evidence="7">HUAS 3-15</strain>
    </source>
</reference>
<dbReference type="EMBL" id="CP115450">
    <property type="protein sequence ID" value="WBP89414.1"/>
    <property type="molecule type" value="Genomic_DNA"/>
</dbReference>
<dbReference type="Proteomes" id="UP001212821">
    <property type="component" value="Chromosome"/>
</dbReference>
<sequence length="197" mass="21034">MSRPPRHDEATLLDAAVRLAAAGGPAAVTMSAVARESGAPNGSVYHRFPQRSALLAELWLRTLGEFHDACLPVFAEHAEPHLAAGAAARQVVAWSRAHRERAVVLLHGVEAFGRAEWPAAQLRRERQAARRVRQAVTGLAERLGAETPLDLDRVSLAVVGLPLAVVRRHLHAGTPLPGHAEELAERGAIDLLRGGGS</sequence>
<dbReference type="PANTHER" id="PTHR30055:SF234">
    <property type="entry name" value="HTH-TYPE TRANSCRIPTIONAL REGULATOR BETI"/>
    <property type="match status" value="1"/>
</dbReference>
<keyword evidence="1" id="KW-0805">Transcription regulation</keyword>
<protein>
    <submittedName>
        <fullName evidence="6">Helix-turn-helix domain containing protein</fullName>
    </submittedName>
</protein>
<dbReference type="InterPro" id="IPR050109">
    <property type="entry name" value="HTH-type_TetR-like_transc_reg"/>
</dbReference>
<evidence type="ECO:0000256" key="3">
    <source>
        <dbReference type="ARBA" id="ARBA00023163"/>
    </source>
</evidence>
<dbReference type="PANTHER" id="PTHR30055">
    <property type="entry name" value="HTH-TYPE TRANSCRIPTIONAL REGULATOR RUTR"/>
    <property type="match status" value="1"/>
</dbReference>
<evidence type="ECO:0000259" key="5">
    <source>
        <dbReference type="PROSITE" id="PS50977"/>
    </source>
</evidence>
<dbReference type="RefSeq" id="WP_270147713.1">
    <property type="nucleotide sequence ID" value="NZ_CP115450.1"/>
</dbReference>
<feature type="domain" description="HTH tetR-type" evidence="5">
    <location>
        <begin position="6"/>
        <end position="66"/>
    </location>
</feature>
<dbReference type="SUPFAM" id="SSF46689">
    <property type="entry name" value="Homeodomain-like"/>
    <property type="match status" value="1"/>
</dbReference>
<keyword evidence="2 4" id="KW-0238">DNA-binding</keyword>
<evidence type="ECO:0000313" key="6">
    <source>
        <dbReference type="EMBL" id="WBP89414.1"/>
    </source>
</evidence>
<organism evidence="6 7">
    <name type="scientific">Kitasatospora cathayae</name>
    <dbReference type="NCBI Taxonomy" id="3004092"/>
    <lineage>
        <taxon>Bacteria</taxon>
        <taxon>Bacillati</taxon>
        <taxon>Actinomycetota</taxon>
        <taxon>Actinomycetes</taxon>
        <taxon>Kitasatosporales</taxon>
        <taxon>Streptomycetaceae</taxon>
        <taxon>Kitasatospora</taxon>
    </lineage>
</organism>
<evidence type="ECO:0000313" key="7">
    <source>
        <dbReference type="Proteomes" id="UP001212821"/>
    </source>
</evidence>